<dbReference type="AlphaFoldDB" id="A0AAV9UHC4"/>
<protein>
    <submittedName>
        <fullName evidence="2">Uncharacterized protein</fullName>
    </submittedName>
</protein>
<keyword evidence="3" id="KW-1185">Reference proteome</keyword>
<comment type="caution">
    <text evidence="2">The sequence shown here is derived from an EMBL/GenBank/DDBJ whole genome shotgun (WGS) entry which is preliminary data.</text>
</comment>
<feature type="compositionally biased region" description="Basic and acidic residues" evidence="1">
    <location>
        <begin position="153"/>
        <end position="162"/>
    </location>
</feature>
<evidence type="ECO:0000313" key="2">
    <source>
        <dbReference type="EMBL" id="KAK6340481.1"/>
    </source>
</evidence>
<evidence type="ECO:0000313" key="3">
    <source>
        <dbReference type="Proteomes" id="UP001373714"/>
    </source>
</evidence>
<evidence type="ECO:0000256" key="1">
    <source>
        <dbReference type="SAM" id="MobiDB-lite"/>
    </source>
</evidence>
<feature type="compositionally biased region" description="Polar residues" evidence="1">
    <location>
        <begin position="276"/>
        <end position="300"/>
    </location>
</feature>
<feature type="compositionally biased region" description="Polar residues" evidence="1">
    <location>
        <begin position="312"/>
        <end position="338"/>
    </location>
</feature>
<feature type="region of interest" description="Disordered" evidence="1">
    <location>
        <begin position="137"/>
        <end position="172"/>
    </location>
</feature>
<proteinExistence type="predicted"/>
<dbReference type="EMBL" id="JAVHNS010000011">
    <property type="protein sequence ID" value="KAK6340481.1"/>
    <property type="molecule type" value="Genomic_DNA"/>
</dbReference>
<feature type="region of interest" description="Disordered" evidence="1">
    <location>
        <begin position="189"/>
        <end position="407"/>
    </location>
</feature>
<feature type="compositionally biased region" description="Basic and acidic residues" evidence="1">
    <location>
        <begin position="444"/>
        <end position="467"/>
    </location>
</feature>
<sequence length="479" mass="52709">MASRAVLHHAALKITPPPRTLRESREIYRSLRRFGEIDLYRSLRHEASTLEAKEDAVVLFRDEAALGSAFKASPISISMPTAQPSPIPSSGSGTGSTHPILPFSDKFTVEISRREHNHETRIIDQLFTYTHLPHSISRETPPGISTGFNSKSDISRAPDANEYRTSLTRSTGGGWKSWRLEMKQAGIPTWDSIRPTSDIGTMTPPESDALRSRTNSTNWGRQLDNLDVGKQDSAQPALPKSSSGTISNPTPLPLDPTLQPFRRHRQSQVGDAYGPNLTTKPSGSWLRSTSHPKDSSFQPSSRRDRPTAPAVANNSNEGPAKSLSTTEGPTRSETQSAVVSRALGSESVGRVGTIETPPCTANSGEEATPIMAAQNPIETNMEETSESRSDRVITKANETQKSQQVNVAKKSAQDISMSLEDEVQGQPLKMVATSIVETISNENLQRDQEDRHEVLRPQATPEKEQTPARKKWWSLPWQR</sequence>
<name>A0AAV9UHC4_9PEZI</name>
<reference evidence="2 3" key="1">
    <citation type="submission" date="2019-10" db="EMBL/GenBank/DDBJ databases">
        <authorList>
            <person name="Palmer J.M."/>
        </authorList>
    </citation>
    <scope>NUCLEOTIDE SEQUENCE [LARGE SCALE GENOMIC DNA]</scope>
    <source>
        <strain evidence="2 3">TWF730</strain>
    </source>
</reference>
<feature type="compositionally biased region" description="Polar residues" evidence="1">
    <location>
        <begin position="396"/>
        <end position="406"/>
    </location>
</feature>
<accession>A0AAV9UHC4</accession>
<feature type="region of interest" description="Disordered" evidence="1">
    <location>
        <begin position="441"/>
        <end position="479"/>
    </location>
</feature>
<gene>
    <name evidence="2" type="ORF">TWF730_002232</name>
</gene>
<organism evidence="2 3">
    <name type="scientific">Orbilia blumenaviensis</name>
    <dbReference type="NCBI Taxonomy" id="1796055"/>
    <lineage>
        <taxon>Eukaryota</taxon>
        <taxon>Fungi</taxon>
        <taxon>Dikarya</taxon>
        <taxon>Ascomycota</taxon>
        <taxon>Pezizomycotina</taxon>
        <taxon>Orbiliomycetes</taxon>
        <taxon>Orbiliales</taxon>
        <taxon>Orbiliaceae</taxon>
        <taxon>Orbilia</taxon>
    </lineage>
</organism>
<dbReference type="Proteomes" id="UP001373714">
    <property type="component" value="Unassembled WGS sequence"/>
</dbReference>